<dbReference type="PROSITE" id="PS51225">
    <property type="entry name" value="MARVEL"/>
    <property type="match status" value="1"/>
</dbReference>
<evidence type="ECO:0000256" key="6">
    <source>
        <dbReference type="ARBA" id="ARBA00022692"/>
    </source>
</evidence>
<dbReference type="InterPro" id="IPR008253">
    <property type="entry name" value="Marvel"/>
</dbReference>
<dbReference type="GO" id="GO:0005923">
    <property type="term" value="C:bicellular tight junction"/>
    <property type="evidence" value="ECO:0007669"/>
    <property type="project" value="UniProtKB-SubCell"/>
</dbReference>
<evidence type="ECO:0000313" key="17">
    <source>
        <dbReference type="Proteomes" id="UP000515159"/>
    </source>
</evidence>
<evidence type="ECO:0000256" key="4">
    <source>
        <dbReference type="ARBA" id="ARBA00022427"/>
    </source>
</evidence>
<sequence>MASERTSKWSESSSDTEKKRRPVLDVEDLDSAFNSSRSMWSSQVSKGLVSTPDNPSTSFNYFDSMTDDPPLPATAFGGKGQLDSENPGPVNLKPIRRFIPRSWKNFFQRRKADPKRLDFLSYIPEVRCSPPVSPLLDCRKGGLEEETITSSKSLSCDLKEQSSTLESKKSATKSSSEPLEGQSHMFVSYEDKVEAYSQKYSYMKSWPGLLRILAGVQLLLGGMVFACVCAYIQKDYQWNNLFGTQIQTSFPGGGVGYNYYGPMTPFVVVVTSLVWLVTIILQGLGLTMYYRTILLDSHWWPVTEFAINITMFLLYMAAGIAYVNTVNRGGLCYSLFATNPLIVAFCRVEGGQIAAITFLFINMMLYMFSSLVCLRMWRHETSRRQRKEFEVQQQNSILRRDKPKKIVFQDEVLLDGSSRGKFSQHIQFSEEGDNQEALNQSIPTGHTPKPHMIPDYILKYPQIYSLEEREKYKAVFNDQFAEYKELHSEVLTALQKFKELDAMIRKLPRHAQSTGEHNRITNVLDGYDKKKNDATFLEKQDRCDYLKKKLSHIKKQIQKYDQTTKEGSVFF</sequence>
<evidence type="ECO:0000256" key="5">
    <source>
        <dbReference type="ARBA" id="ARBA00022475"/>
    </source>
</evidence>
<evidence type="ECO:0000256" key="12">
    <source>
        <dbReference type="PROSITE-ProRule" id="PRU01324"/>
    </source>
</evidence>
<name>A0A6P8RZ24_GEOSA</name>
<reference evidence="18" key="1">
    <citation type="submission" date="2025-08" db="UniProtKB">
        <authorList>
            <consortium name="RefSeq"/>
        </authorList>
    </citation>
    <scope>IDENTIFICATION</scope>
</reference>
<organism evidence="17 18">
    <name type="scientific">Geotrypetes seraphini</name>
    <name type="common">Gaboon caecilian</name>
    <name type="synonym">Caecilia seraphini</name>
    <dbReference type="NCBI Taxonomy" id="260995"/>
    <lineage>
        <taxon>Eukaryota</taxon>
        <taxon>Metazoa</taxon>
        <taxon>Chordata</taxon>
        <taxon>Craniata</taxon>
        <taxon>Vertebrata</taxon>
        <taxon>Euteleostomi</taxon>
        <taxon>Amphibia</taxon>
        <taxon>Gymnophiona</taxon>
        <taxon>Geotrypetes</taxon>
    </lineage>
</organism>
<evidence type="ECO:0000256" key="10">
    <source>
        <dbReference type="ARBA" id="ARBA00023136"/>
    </source>
</evidence>
<comment type="subcellular location">
    <subcellularLocation>
        <location evidence="1">Cell junction</location>
        <location evidence="1">Tight junction</location>
    </subcellularLocation>
    <subcellularLocation>
        <location evidence="2">Cell membrane</location>
        <topology evidence="2">Multi-pass membrane protein</topology>
    </subcellularLocation>
</comment>
<evidence type="ECO:0000259" key="16">
    <source>
        <dbReference type="PROSITE" id="PS51980"/>
    </source>
</evidence>
<evidence type="ECO:0000256" key="11">
    <source>
        <dbReference type="PROSITE-ProRule" id="PRU00581"/>
    </source>
</evidence>
<dbReference type="InParanoid" id="A0A6P8RZ24"/>
<keyword evidence="9" id="KW-0175">Coiled coil</keyword>
<keyword evidence="7" id="KW-0965">Cell junction</keyword>
<evidence type="ECO:0000256" key="8">
    <source>
        <dbReference type="ARBA" id="ARBA00022989"/>
    </source>
</evidence>
<feature type="transmembrane region" description="Helical" evidence="14">
    <location>
        <begin position="209"/>
        <end position="233"/>
    </location>
</feature>
<keyword evidence="4" id="KW-0796">Tight junction</keyword>
<dbReference type="InterPro" id="IPR010844">
    <property type="entry name" value="Occludin_ELL"/>
</dbReference>
<dbReference type="CTD" id="79629"/>
<feature type="compositionally biased region" description="Basic and acidic residues" evidence="13">
    <location>
        <begin position="15"/>
        <end position="24"/>
    </location>
</feature>
<feature type="domain" description="OCEL" evidence="16">
    <location>
        <begin position="454"/>
        <end position="565"/>
    </location>
</feature>
<evidence type="ECO:0000256" key="13">
    <source>
        <dbReference type="SAM" id="MobiDB-lite"/>
    </source>
</evidence>
<dbReference type="GO" id="GO:0070830">
    <property type="term" value="P:bicellular tight junction assembly"/>
    <property type="evidence" value="ECO:0007669"/>
    <property type="project" value="TreeGrafter"/>
</dbReference>
<evidence type="ECO:0000256" key="14">
    <source>
        <dbReference type="SAM" id="Phobius"/>
    </source>
</evidence>
<evidence type="ECO:0000256" key="1">
    <source>
        <dbReference type="ARBA" id="ARBA00004435"/>
    </source>
</evidence>
<comment type="similarity">
    <text evidence="3 12">Belongs to the ELL/occludin family.</text>
</comment>
<evidence type="ECO:0000256" key="2">
    <source>
        <dbReference type="ARBA" id="ARBA00004651"/>
    </source>
</evidence>
<dbReference type="Proteomes" id="UP000515159">
    <property type="component" value="Chromosome 8"/>
</dbReference>
<dbReference type="GO" id="GO:0031410">
    <property type="term" value="C:cytoplasmic vesicle"/>
    <property type="evidence" value="ECO:0007669"/>
    <property type="project" value="TreeGrafter"/>
</dbReference>
<dbReference type="PANTHER" id="PTHR23288">
    <property type="entry name" value="OCCLUDIN AND RNA POLYMERASE II ELONGATION FACTOR ELL"/>
    <property type="match status" value="1"/>
</dbReference>
<dbReference type="Gene3D" id="6.10.140.340">
    <property type="match status" value="1"/>
</dbReference>
<keyword evidence="17" id="KW-1185">Reference proteome</keyword>
<evidence type="ECO:0000313" key="18">
    <source>
        <dbReference type="RefSeq" id="XP_033809951.1"/>
    </source>
</evidence>
<keyword evidence="6 11" id="KW-0812">Transmembrane</keyword>
<dbReference type="PANTHER" id="PTHR23288:SF41">
    <property type="entry name" value="OCCLUDIN_ELL DOMAIN-CONTAINING PROTEIN 1 ISOFORM X1"/>
    <property type="match status" value="1"/>
</dbReference>
<feature type="domain" description="MARVEL" evidence="15">
    <location>
        <begin position="205"/>
        <end position="378"/>
    </location>
</feature>
<dbReference type="KEGG" id="gsh:117364639"/>
<feature type="transmembrane region" description="Helical" evidence="14">
    <location>
        <begin position="353"/>
        <end position="377"/>
    </location>
</feature>
<gene>
    <name evidence="18" type="primary">OCEL1</name>
</gene>
<dbReference type="InterPro" id="IPR031176">
    <property type="entry name" value="ELL/occludin"/>
</dbReference>
<evidence type="ECO:0000256" key="9">
    <source>
        <dbReference type="ARBA" id="ARBA00023054"/>
    </source>
</evidence>
<dbReference type="SUPFAM" id="SSF144292">
    <property type="entry name" value="occludin/ELL-like"/>
    <property type="match status" value="1"/>
</dbReference>
<keyword evidence="10 11" id="KW-0472">Membrane</keyword>
<proteinExistence type="inferred from homology"/>
<evidence type="ECO:0000256" key="7">
    <source>
        <dbReference type="ARBA" id="ARBA00022949"/>
    </source>
</evidence>
<dbReference type="PROSITE" id="PS51980">
    <property type="entry name" value="OCEL"/>
    <property type="match status" value="1"/>
</dbReference>
<dbReference type="Pfam" id="PF07303">
    <property type="entry name" value="Occludin_ELL"/>
    <property type="match status" value="1"/>
</dbReference>
<dbReference type="GeneID" id="117364639"/>
<evidence type="ECO:0000256" key="3">
    <source>
        <dbReference type="ARBA" id="ARBA00009171"/>
    </source>
</evidence>
<dbReference type="OrthoDB" id="6284217at2759"/>
<feature type="transmembrane region" description="Helical" evidence="14">
    <location>
        <begin position="266"/>
        <end position="290"/>
    </location>
</feature>
<dbReference type="GO" id="GO:0016324">
    <property type="term" value="C:apical plasma membrane"/>
    <property type="evidence" value="ECO:0007669"/>
    <property type="project" value="TreeGrafter"/>
</dbReference>
<dbReference type="RefSeq" id="XP_033809951.1">
    <property type="nucleotide sequence ID" value="XM_033954060.1"/>
</dbReference>
<protein>
    <submittedName>
        <fullName evidence="18">Occludin/ELL domain-containing protein 1 isoform X1</fullName>
    </submittedName>
</protein>
<feature type="transmembrane region" description="Helical" evidence="14">
    <location>
        <begin position="302"/>
        <end position="323"/>
    </location>
</feature>
<feature type="region of interest" description="Disordered" evidence="13">
    <location>
        <begin position="70"/>
        <end position="91"/>
    </location>
</feature>
<keyword evidence="8 14" id="KW-1133">Transmembrane helix</keyword>
<feature type="region of interest" description="Disordered" evidence="13">
    <location>
        <begin position="1"/>
        <end position="28"/>
    </location>
</feature>
<evidence type="ECO:0000259" key="15">
    <source>
        <dbReference type="PROSITE" id="PS51225"/>
    </source>
</evidence>
<accession>A0A6P8RZ24</accession>
<keyword evidence="5" id="KW-1003">Cell membrane</keyword>
<dbReference type="AlphaFoldDB" id="A0A6P8RZ24"/>
<dbReference type="Pfam" id="PF01284">
    <property type="entry name" value="MARVEL"/>
    <property type="match status" value="1"/>
</dbReference>